<keyword evidence="2" id="KW-0436">Ligase</keyword>
<sequence length="353" mass="39344">MRYLNLGTVSAPRSQAVYHAVAQEMSQGDELTLITVSPREPYVCVGHHQVTSREVDVEYCFAQGIPVGRRMTGGGAVYLDYDQIFWHLVIPQQFVNVEQLYEKYLQAPVRTYQRMGIPARHRPVNDLVVGARKIGGTGAANIAEATVLVGSIMMDFNIAAMAKVLRVPSEKFRDKLVSGLEEYMTSIKREMGDRPLPDREQVTEWLVEGFADILGEPVVHGTLREAEQTALKRLESQLFSTDFVFRSEGILLDGVKISGDVRLYEGVHKAPGGLIRLIYRERGGVFDDVLLAGDFFVYPEESLQAFTEGIIGQEVAEQNFILQAKRLLERSEMPGVGLDDLLASYRAANSTNT</sequence>
<dbReference type="Gene3D" id="3.30.390.50">
    <property type="entry name" value="CO dehydrogenase flavoprotein, C-terminal domain"/>
    <property type="match status" value="1"/>
</dbReference>
<reference evidence="2" key="1">
    <citation type="submission" date="2023-12" db="EMBL/GenBank/DDBJ databases">
        <title>Fervidustalea candida gen. nov., sp. nov., a novel member of the family Paenibacillaceae isolated from a geothermal area.</title>
        <authorList>
            <person name="Li W.-J."/>
            <person name="Jiao J.-Y."/>
            <person name="Chen Y."/>
        </authorList>
    </citation>
    <scope>NUCLEOTIDE SEQUENCE</scope>
    <source>
        <strain evidence="2">SYSU GA230002</strain>
    </source>
</reference>
<dbReference type="Pfam" id="PF21948">
    <property type="entry name" value="LplA-B_cat"/>
    <property type="match status" value="1"/>
</dbReference>
<proteinExistence type="predicted"/>
<keyword evidence="3" id="KW-1185">Reference proteome</keyword>
<comment type="caution">
    <text evidence="2">The sequence shown here is derived from an EMBL/GenBank/DDBJ whole genome shotgun (WGS) entry which is preliminary data.</text>
</comment>
<name>A0ABU5ZKG0_9BACL</name>
<evidence type="ECO:0000259" key="1">
    <source>
        <dbReference type="PROSITE" id="PS51733"/>
    </source>
</evidence>
<dbReference type="InterPro" id="IPR004143">
    <property type="entry name" value="BPL_LPL_catalytic"/>
</dbReference>
<feature type="domain" description="BPL/LPL catalytic" evidence="1">
    <location>
        <begin position="26"/>
        <end position="218"/>
    </location>
</feature>
<gene>
    <name evidence="2" type="ORF">VF724_15085</name>
</gene>
<organism evidence="2 3">
    <name type="scientific">Ferviditalea candida</name>
    <dbReference type="NCBI Taxonomy" id="3108399"/>
    <lineage>
        <taxon>Bacteria</taxon>
        <taxon>Bacillati</taxon>
        <taxon>Bacillota</taxon>
        <taxon>Bacilli</taxon>
        <taxon>Bacillales</taxon>
        <taxon>Paenibacillaceae</taxon>
        <taxon>Ferviditalea</taxon>
    </lineage>
</organism>
<dbReference type="RefSeq" id="WP_371755104.1">
    <property type="nucleotide sequence ID" value="NZ_JAYJLD010000025.1"/>
</dbReference>
<dbReference type="Gene3D" id="3.30.930.10">
    <property type="entry name" value="Bira Bifunctional Protein, Domain 2"/>
    <property type="match status" value="1"/>
</dbReference>
<evidence type="ECO:0000313" key="2">
    <source>
        <dbReference type="EMBL" id="MEB3102980.1"/>
    </source>
</evidence>
<protein>
    <submittedName>
        <fullName evidence="2">Lipoate--protein ligase family protein</fullName>
    </submittedName>
</protein>
<dbReference type="InterPro" id="IPR045864">
    <property type="entry name" value="aa-tRNA-synth_II/BPL/LPL"/>
</dbReference>
<dbReference type="Proteomes" id="UP001310386">
    <property type="component" value="Unassembled WGS sequence"/>
</dbReference>
<accession>A0ABU5ZKG0</accession>
<dbReference type="GO" id="GO:0016874">
    <property type="term" value="F:ligase activity"/>
    <property type="evidence" value="ECO:0007669"/>
    <property type="project" value="UniProtKB-KW"/>
</dbReference>
<dbReference type="InterPro" id="IPR050664">
    <property type="entry name" value="Octanoyltrans_LipM/LipL"/>
</dbReference>
<dbReference type="PANTHER" id="PTHR43679">
    <property type="entry name" value="OCTANOYLTRANSFERASE LIPM-RELATED"/>
    <property type="match status" value="1"/>
</dbReference>
<dbReference type="PANTHER" id="PTHR43679:SF2">
    <property type="entry name" value="OCTANOYL-[GCVH]:PROTEIN N-OCTANOYLTRANSFERASE"/>
    <property type="match status" value="1"/>
</dbReference>
<dbReference type="EMBL" id="JAYJLD010000025">
    <property type="protein sequence ID" value="MEB3102980.1"/>
    <property type="molecule type" value="Genomic_DNA"/>
</dbReference>
<dbReference type="PROSITE" id="PS51733">
    <property type="entry name" value="BPL_LPL_CATALYTIC"/>
    <property type="match status" value="1"/>
</dbReference>
<dbReference type="CDD" id="cd16443">
    <property type="entry name" value="LplA"/>
    <property type="match status" value="1"/>
</dbReference>
<dbReference type="SUPFAM" id="SSF55681">
    <property type="entry name" value="Class II aaRS and biotin synthetases"/>
    <property type="match status" value="1"/>
</dbReference>
<evidence type="ECO:0000313" key="3">
    <source>
        <dbReference type="Proteomes" id="UP001310386"/>
    </source>
</evidence>